<dbReference type="EMBL" id="BARU01005933">
    <property type="protein sequence ID" value="GAH43292.1"/>
    <property type="molecule type" value="Genomic_DNA"/>
</dbReference>
<accession>X1FE76</accession>
<proteinExistence type="inferred from homology"/>
<evidence type="ECO:0008006" key="3">
    <source>
        <dbReference type="Google" id="ProtNLM"/>
    </source>
</evidence>
<comment type="similarity">
    <text evidence="1">Belongs to the FldB/FldC dehydratase alpha/beta subunit family.</text>
</comment>
<dbReference type="AlphaFoldDB" id="X1FE76"/>
<comment type="caution">
    <text evidence="2">The sequence shown here is derived from an EMBL/GenBank/DDBJ whole genome shotgun (WGS) entry which is preliminary data.</text>
</comment>
<protein>
    <recommendedName>
        <fullName evidence="3">2-hydroxyglutaryl-CoA dehydratase D-component</fullName>
    </recommendedName>
</protein>
<name>X1FE76_9ZZZZ</name>
<evidence type="ECO:0000256" key="1">
    <source>
        <dbReference type="ARBA" id="ARBA00005806"/>
    </source>
</evidence>
<dbReference type="PANTHER" id="PTHR30548:SF3">
    <property type="entry name" value="2-HYDROXYACYL-COA DEHYDRATASE"/>
    <property type="match status" value="1"/>
</dbReference>
<reference evidence="2" key="1">
    <citation type="journal article" date="2014" name="Front. Microbiol.">
        <title>High frequency of phylogenetically diverse reductive dehalogenase-homologous genes in deep subseafloor sedimentary metagenomes.</title>
        <authorList>
            <person name="Kawai M."/>
            <person name="Futagami T."/>
            <person name="Toyoda A."/>
            <person name="Takaki Y."/>
            <person name="Nishi S."/>
            <person name="Hori S."/>
            <person name="Arai W."/>
            <person name="Tsubouchi T."/>
            <person name="Morono Y."/>
            <person name="Uchiyama I."/>
            <person name="Ito T."/>
            <person name="Fujiyama A."/>
            <person name="Inagaki F."/>
            <person name="Takami H."/>
        </authorList>
    </citation>
    <scope>NUCLEOTIDE SEQUENCE</scope>
    <source>
        <strain evidence="2">Expedition CK06-06</strain>
    </source>
</reference>
<dbReference type="InterPro" id="IPR010327">
    <property type="entry name" value="FldB/FldC_alpha/beta"/>
</dbReference>
<dbReference type="Gene3D" id="3.40.50.11900">
    <property type="match status" value="1"/>
</dbReference>
<sequence length="139" mass="16287">EAESRDRRRETVLLGYAGVPPIFSDFYEFVESLGARVVFNEMQRQFAMLGLERDIVDQYQKYTYPYRVWGRIEDIARAVRQRGIVGVIHYVQSFCFRQMEDVILREELDVPVLTLEGDLPGPLDARTQTRLESFVEMLC</sequence>
<feature type="non-terminal residue" evidence="2">
    <location>
        <position position="1"/>
    </location>
</feature>
<evidence type="ECO:0000313" key="2">
    <source>
        <dbReference type="EMBL" id="GAH43292.1"/>
    </source>
</evidence>
<dbReference type="PANTHER" id="PTHR30548">
    <property type="entry name" value="2-HYDROXYGLUTARYL-COA DEHYDRATASE, D-COMPONENT-RELATED"/>
    <property type="match status" value="1"/>
</dbReference>
<gene>
    <name evidence="2" type="ORF">S03H2_11645</name>
</gene>
<dbReference type="Pfam" id="PF06050">
    <property type="entry name" value="HGD-D"/>
    <property type="match status" value="1"/>
</dbReference>
<organism evidence="2">
    <name type="scientific">marine sediment metagenome</name>
    <dbReference type="NCBI Taxonomy" id="412755"/>
    <lineage>
        <taxon>unclassified sequences</taxon>
        <taxon>metagenomes</taxon>
        <taxon>ecological metagenomes</taxon>
    </lineage>
</organism>